<feature type="compositionally biased region" description="Acidic residues" evidence="3">
    <location>
        <begin position="547"/>
        <end position="557"/>
    </location>
</feature>
<dbReference type="InterPro" id="IPR012677">
    <property type="entry name" value="Nucleotide-bd_a/b_plait_sf"/>
</dbReference>
<dbReference type="InterPro" id="IPR000504">
    <property type="entry name" value="RRM_dom"/>
</dbReference>
<sequence length="557" mass="57492">MDAAGLDEAERLRRQKAAEDVPPLPPLLAQILAETRAKQAAKAAGKDAAAAGGEGGAKEAGDDEAKPAKGPLFLEAPPPPGGLIVQGTDVPAEHGVERDSEEDEDQAAPEQPPGPIDASRCRAHGPGFSGASACQPVKLTITARDSAGKRIREGGAHILVLVEPTAAPGAAEEPEPIQAEVVDHGDGTYTASYAVPTKGNYQLHIEVNGDPLGESPYPIFFSAAQPVPQAAAQPAGMAAAAAAAAAPGVQPLAGVPGMAMPVPTMTAGGIQIVTAEAIKAAQQQQAAAVAGAVQAAVPGAPGAAAAAMAAAYPNLATGVQISLLKSVFAFCGSIRGCTLAGANTGCAFLEFGSPQEATAALAMSGVSLMGQPLKVELASEAKKAADAAATTVANPYMALQAHQVQQFRLLQQQQTALAEQVLNMRAAARGRPVPASAAAAAPNYHSNDSQNRSRERKRRDRSRSRERGHRGHKERKHHKHSRRDREERRRSRSRDRGDGKRNGSKAAEEAGAGPQKMDVDVVAPAPPPQPPPPQQQQEQPKGKATDELEALLEELGE</sequence>
<dbReference type="SUPFAM" id="SSF54928">
    <property type="entry name" value="RNA-binding domain, RBD"/>
    <property type="match status" value="1"/>
</dbReference>
<feature type="compositionally biased region" description="Pro residues" evidence="3">
    <location>
        <begin position="524"/>
        <end position="534"/>
    </location>
</feature>
<feature type="compositionally biased region" description="Low complexity" evidence="3">
    <location>
        <begin position="433"/>
        <end position="442"/>
    </location>
</feature>
<protein>
    <submittedName>
        <fullName evidence="5">Expressed protein</fullName>
    </submittedName>
</protein>
<accession>E1ZAC5</accession>
<keyword evidence="6" id="KW-1185">Reference proteome</keyword>
<feature type="compositionally biased region" description="Basic and acidic residues" evidence="3">
    <location>
        <begin position="8"/>
        <end position="19"/>
    </location>
</feature>
<organism evidence="6">
    <name type="scientific">Chlorella variabilis</name>
    <name type="common">Green alga</name>
    <dbReference type="NCBI Taxonomy" id="554065"/>
    <lineage>
        <taxon>Eukaryota</taxon>
        <taxon>Viridiplantae</taxon>
        <taxon>Chlorophyta</taxon>
        <taxon>core chlorophytes</taxon>
        <taxon>Trebouxiophyceae</taxon>
        <taxon>Chlorellales</taxon>
        <taxon>Chlorellaceae</taxon>
        <taxon>Chlorella clade</taxon>
        <taxon>Chlorella</taxon>
    </lineage>
</organism>
<gene>
    <name evidence="5" type="ORF">CHLNCDRAFT_57406</name>
</gene>
<dbReference type="PROSITE" id="PS50194">
    <property type="entry name" value="FILAMIN_REPEAT"/>
    <property type="match status" value="1"/>
</dbReference>
<evidence type="ECO:0000256" key="2">
    <source>
        <dbReference type="PROSITE-ProRule" id="PRU00176"/>
    </source>
</evidence>
<dbReference type="GO" id="GO:0003723">
    <property type="term" value="F:RNA binding"/>
    <property type="evidence" value="ECO:0007669"/>
    <property type="project" value="UniProtKB-UniRule"/>
</dbReference>
<dbReference type="Pfam" id="PF00076">
    <property type="entry name" value="RRM_1"/>
    <property type="match status" value="1"/>
</dbReference>
<dbReference type="RefSeq" id="XP_005849341.1">
    <property type="nucleotide sequence ID" value="XM_005849279.1"/>
</dbReference>
<evidence type="ECO:0000256" key="1">
    <source>
        <dbReference type="PROSITE-ProRule" id="PRU00087"/>
    </source>
</evidence>
<dbReference type="AlphaFoldDB" id="E1ZAC5"/>
<dbReference type="SMART" id="SM00360">
    <property type="entry name" value="RRM"/>
    <property type="match status" value="1"/>
</dbReference>
<dbReference type="Gene3D" id="2.60.40.10">
    <property type="entry name" value="Immunoglobulins"/>
    <property type="match status" value="1"/>
</dbReference>
<dbReference type="eggNOG" id="ENOG502QUJN">
    <property type="taxonomic scope" value="Eukaryota"/>
</dbReference>
<dbReference type="Proteomes" id="UP000008141">
    <property type="component" value="Unassembled WGS sequence"/>
</dbReference>
<dbReference type="InParanoid" id="E1ZAC5"/>
<feature type="region of interest" description="Disordered" evidence="3">
    <location>
        <begin position="433"/>
        <end position="557"/>
    </location>
</feature>
<feature type="repeat" description="Filamin" evidence="1">
    <location>
        <begin position="113"/>
        <end position="221"/>
    </location>
</feature>
<feature type="compositionally biased region" description="Low complexity" evidence="3">
    <location>
        <begin position="38"/>
        <end position="51"/>
    </location>
</feature>
<dbReference type="EMBL" id="GL433840">
    <property type="protein sequence ID" value="EFN57239.1"/>
    <property type="molecule type" value="Genomic_DNA"/>
</dbReference>
<dbReference type="SUPFAM" id="SSF81296">
    <property type="entry name" value="E set domains"/>
    <property type="match status" value="1"/>
</dbReference>
<dbReference type="PROSITE" id="PS50102">
    <property type="entry name" value="RRM"/>
    <property type="match status" value="1"/>
</dbReference>
<evidence type="ECO:0000256" key="3">
    <source>
        <dbReference type="SAM" id="MobiDB-lite"/>
    </source>
</evidence>
<dbReference type="CDD" id="cd00590">
    <property type="entry name" value="RRM_SF"/>
    <property type="match status" value="1"/>
</dbReference>
<dbReference type="Gene3D" id="3.30.70.330">
    <property type="match status" value="1"/>
</dbReference>
<dbReference type="InterPro" id="IPR014756">
    <property type="entry name" value="Ig_E-set"/>
</dbReference>
<reference evidence="5 6" key="1">
    <citation type="journal article" date="2010" name="Plant Cell">
        <title>The Chlorella variabilis NC64A genome reveals adaptation to photosymbiosis, coevolution with viruses, and cryptic sex.</title>
        <authorList>
            <person name="Blanc G."/>
            <person name="Duncan G."/>
            <person name="Agarkova I."/>
            <person name="Borodovsky M."/>
            <person name="Gurnon J."/>
            <person name="Kuo A."/>
            <person name="Lindquist E."/>
            <person name="Lucas S."/>
            <person name="Pangilinan J."/>
            <person name="Polle J."/>
            <person name="Salamov A."/>
            <person name="Terry A."/>
            <person name="Yamada T."/>
            <person name="Dunigan D.D."/>
            <person name="Grigoriev I.V."/>
            <person name="Claverie J.M."/>
            <person name="Van Etten J.L."/>
        </authorList>
    </citation>
    <scope>NUCLEOTIDE SEQUENCE [LARGE SCALE GENOMIC DNA]</scope>
    <source>
        <strain evidence="5 6">NC64A</strain>
    </source>
</reference>
<keyword evidence="2" id="KW-0694">RNA-binding</keyword>
<feature type="region of interest" description="Disordered" evidence="3">
    <location>
        <begin position="1"/>
        <end position="129"/>
    </location>
</feature>
<dbReference type="OMA" id="WASARIM"/>
<dbReference type="GeneID" id="17356616"/>
<evidence type="ECO:0000313" key="5">
    <source>
        <dbReference type="EMBL" id="EFN57239.1"/>
    </source>
</evidence>
<feature type="domain" description="RRM" evidence="4">
    <location>
        <begin position="314"/>
        <end position="380"/>
    </location>
</feature>
<dbReference type="InterPro" id="IPR001298">
    <property type="entry name" value="Filamin/ABP280_rpt"/>
</dbReference>
<evidence type="ECO:0000259" key="4">
    <source>
        <dbReference type="PROSITE" id="PS50102"/>
    </source>
</evidence>
<evidence type="ECO:0000313" key="6">
    <source>
        <dbReference type="Proteomes" id="UP000008141"/>
    </source>
</evidence>
<dbReference type="InterPro" id="IPR035979">
    <property type="entry name" value="RBD_domain_sf"/>
</dbReference>
<feature type="compositionally biased region" description="Basic residues" evidence="3">
    <location>
        <begin position="454"/>
        <end position="482"/>
    </location>
</feature>
<feature type="compositionally biased region" description="Basic and acidic residues" evidence="3">
    <location>
        <begin position="483"/>
        <end position="501"/>
    </location>
</feature>
<feature type="compositionally biased region" description="Basic and acidic residues" evidence="3">
    <location>
        <begin position="56"/>
        <end position="67"/>
    </location>
</feature>
<name>E1ZAC5_CHLVA</name>
<dbReference type="InterPro" id="IPR017868">
    <property type="entry name" value="Filamin/ABP280_repeat-like"/>
</dbReference>
<dbReference type="OrthoDB" id="548276at2759"/>
<proteinExistence type="predicted"/>
<dbReference type="InterPro" id="IPR013783">
    <property type="entry name" value="Ig-like_fold"/>
</dbReference>
<dbReference type="SMART" id="SM00557">
    <property type="entry name" value="IG_FLMN"/>
    <property type="match status" value="1"/>
</dbReference>
<dbReference type="STRING" id="554065.E1ZAC5"/>
<dbReference type="Pfam" id="PF00630">
    <property type="entry name" value="Filamin"/>
    <property type="match status" value="1"/>
</dbReference>
<dbReference type="KEGG" id="cvr:CHLNCDRAFT_57406"/>